<accession>M9LR83</accession>
<dbReference type="AlphaFoldDB" id="M9LR83"/>
<evidence type="ECO:0000313" key="2">
    <source>
        <dbReference type="Proteomes" id="UP000029453"/>
    </source>
</evidence>
<keyword evidence="2" id="KW-1185">Reference proteome</keyword>
<organism evidence="1 2">
    <name type="scientific">Paenibacillus popilliae ATCC 14706</name>
    <dbReference type="NCBI Taxonomy" id="1212764"/>
    <lineage>
        <taxon>Bacteria</taxon>
        <taxon>Bacillati</taxon>
        <taxon>Bacillota</taxon>
        <taxon>Bacilli</taxon>
        <taxon>Bacillales</taxon>
        <taxon>Paenibacillaceae</taxon>
        <taxon>Paenibacillus</taxon>
    </lineage>
</organism>
<dbReference type="Proteomes" id="UP000029453">
    <property type="component" value="Unassembled WGS sequence"/>
</dbReference>
<gene>
    <name evidence="1" type="ORF">PPOP_3141</name>
</gene>
<evidence type="ECO:0000313" key="1">
    <source>
        <dbReference type="EMBL" id="GAC43741.1"/>
    </source>
</evidence>
<sequence>MKIIEIRYPLYYDDTTINNDNIDVFIDMEDGVTYTITFWTPNNYYWYMDKEKLDYVPFGCPDIHVTSLTKENITKAIEHYARDEAYFLSLSFLGACKRHSALSIDEMNNIIRKMNDRTFLWEKETYSLLQKLEIIEIEYPLFYEYVNKDDGCIPVVVKVNDGMTYKMTVVTPNYFYWYMQKNGIGYMPPPHPHLMVRSLTKEYIRQVLEHFLEDNGYALKFQAC</sequence>
<dbReference type="EMBL" id="BALG01000247">
    <property type="protein sequence ID" value="GAC43741.1"/>
    <property type="molecule type" value="Genomic_DNA"/>
</dbReference>
<comment type="caution">
    <text evidence="1">The sequence shown here is derived from an EMBL/GenBank/DDBJ whole genome shotgun (WGS) entry which is preliminary data.</text>
</comment>
<reference evidence="1 2" key="1">
    <citation type="submission" date="2012-10" db="EMBL/GenBank/DDBJ databases">
        <title>Draft Genome Sequence of Paenibacillus popilliae ATCC 14706T.</title>
        <authorList>
            <person name="Iiyama K."/>
            <person name="Mori K."/>
            <person name="Mon H."/>
            <person name="Chieda Y."/>
            <person name="Lee J.M."/>
            <person name="Kusakabe T."/>
            <person name="Tashiro K."/>
            <person name="Asano S."/>
            <person name="Yasunaga-Aoki C."/>
            <person name="Shimizu S."/>
        </authorList>
    </citation>
    <scope>NUCLEOTIDE SEQUENCE [LARGE SCALE GENOMIC DNA]</scope>
    <source>
        <strain evidence="1 2">ATCC 14706</strain>
    </source>
</reference>
<proteinExistence type="predicted"/>
<protein>
    <submittedName>
        <fullName evidence="1">Uncharacterized protein</fullName>
    </submittedName>
</protein>
<dbReference type="RefSeq" id="WP_006287441.1">
    <property type="nucleotide sequence ID" value="NZ_BALG01000247.1"/>
</dbReference>
<name>M9LR83_PAEPP</name>